<evidence type="ECO:0000313" key="3">
    <source>
        <dbReference type="EMBL" id="RIB23386.1"/>
    </source>
</evidence>
<dbReference type="OrthoDB" id="2351154at2759"/>
<reference evidence="3 4" key="1">
    <citation type="submission" date="2018-06" db="EMBL/GenBank/DDBJ databases">
        <title>Comparative genomics reveals the genomic features of Rhizophagus irregularis, R. cerebriforme, R. diaphanum and Gigaspora rosea, and their symbiotic lifestyle signature.</title>
        <authorList>
            <person name="Morin E."/>
            <person name="San Clemente H."/>
            <person name="Chen E.C.H."/>
            <person name="De La Providencia I."/>
            <person name="Hainaut M."/>
            <person name="Kuo A."/>
            <person name="Kohler A."/>
            <person name="Murat C."/>
            <person name="Tang N."/>
            <person name="Roy S."/>
            <person name="Loubradou J."/>
            <person name="Henrissat B."/>
            <person name="Grigoriev I.V."/>
            <person name="Corradi N."/>
            <person name="Roux C."/>
            <person name="Martin F.M."/>
        </authorList>
    </citation>
    <scope>NUCLEOTIDE SEQUENCE [LARGE SCALE GENOMIC DNA]</scope>
    <source>
        <strain evidence="3 4">DAOM 194757</strain>
    </source>
</reference>
<dbReference type="EMBL" id="QKWP01000264">
    <property type="protein sequence ID" value="RIB23386.1"/>
    <property type="molecule type" value="Genomic_DNA"/>
</dbReference>
<comment type="caution">
    <text evidence="3">The sequence shown here is derived from an EMBL/GenBank/DDBJ whole genome shotgun (WGS) entry which is preliminary data.</text>
</comment>
<evidence type="ECO:0000256" key="1">
    <source>
        <dbReference type="SAM" id="MobiDB-lite"/>
    </source>
</evidence>
<dbReference type="SUPFAM" id="SSF81383">
    <property type="entry name" value="F-box domain"/>
    <property type="match status" value="1"/>
</dbReference>
<dbReference type="AlphaFoldDB" id="A0A397VWK1"/>
<organism evidence="3 4">
    <name type="scientific">Gigaspora rosea</name>
    <dbReference type="NCBI Taxonomy" id="44941"/>
    <lineage>
        <taxon>Eukaryota</taxon>
        <taxon>Fungi</taxon>
        <taxon>Fungi incertae sedis</taxon>
        <taxon>Mucoromycota</taxon>
        <taxon>Glomeromycotina</taxon>
        <taxon>Glomeromycetes</taxon>
        <taxon>Diversisporales</taxon>
        <taxon>Gigasporaceae</taxon>
        <taxon>Gigaspora</taxon>
    </lineage>
</organism>
<keyword evidence="4" id="KW-1185">Reference proteome</keyword>
<gene>
    <name evidence="3" type="ORF">C2G38_2171424</name>
</gene>
<dbReference type="InterPro" id="IPR036047">
    <property type="entry name" value="F-box-like_dom_sf"/>
</dbReference>
<accession>A0A397VWK1</accession>
<feature type="domain" description="F-box" evidence="2">
    <location>
        <begin position="12"/>
        <end position="51"/>
    </location>
</feature>
<proteinExistence type="predicted"/>
<feature type="region of interest" description="Disordered" evidence="1">
    <location>
        <begin position="113"/>
        <end position="142"/>
    </location>
</feature>
<dbReference type="Proteomes" id="UP000266673">
    <property type="component" value="Unassembled WGS sequence"/>
</dbReference>
<name>A0A397VWK1_9GLOM</name>
<dbReference type="Pfam" id="PF12937">
    <property type="entry name" value="F-box-like"/>
    <property type="match status" value="1"/>
</dbReference>
<sequence>MASKIFMGNMLELMEKILNNLDKEIRSLYSCALVSRHWCEMSIPIIWRNPFSLYIVKPTFISIYISSFEDLEDDVKSILKEYGININFQNPLFPYVRFLEILSLDSLNSSETLSETRNLNRNPKPRPKPETSTETLKLPKHQ</sequence>
<evidence type="ECO:0000313" key="4">
    <source>
        <dbReference type="Proteomes" id="UP000266673"/>
    </source>
</evidence>
<protein>
    <recommendedName>
        <fullName evidence="2">F-box domain-containing protein</fullName>
    </recommendedName>
</protein>
<evidence type="ECO:0000259" key="2">
    <source>
        <dbReference type="Pfam" id="PF12937"/>
    </source>
</evidence>
<dbReference type="InterPro" id="IPR001810">
    <property type="entry name" value="F-box_dom"/>
</dbReference>